<dbReference type="InParanoid" id="E4V5C6"/>
<dbReference type="OrthoDB" id="5404564at2759"/>
<dbReference type="PANTHER" id="PTHR38886">
    <property type="entry name" value="SESA DOMAIN-CONTAINING PROTEIN"/>
    <property type="match status" value="1"/>
</dbReference>
<dbReference type="OMA" id="MIWANST"/>
<dbReference type="eggNOG" id="ENOG502SMM5">
    <property type="taxonomic scope" value="Eukaryota"/>
</dbReference>
<evidence type="ECO:0000313" key="2">
    <source>
        <dbReference type="EMBL" id="EFR05200.1"/>
    </source>
</evidence>
<dbReference type="EMBL" id="DS989829">
    <property type="protein sequence ID" value="EFR05200.1"/>
    <property type="molecule type" value="Genomic_DNA"/>
</dbReference>
<reference evidence="3" key="1">
    <citation type="journal article" date="2012" name="MBio">
        <title>Comparative genome analysis of Trichophyton rubrum and related dermatophytes reveals candidate genes involved in infection.</title>
        <authorList>
            <person name="Martinez D.A."/>
            <person name="Oliver B.G."/>
            <person name="Graeser Y."/>
            <person name="Goldberg J.M."/>
            <person name="Li W."/>
            <person name="Martinez-Rossi N.M."/>
            <person name="Monod M."/>
            <person name="Shelest E."/>
            <person name="Barton R.C."/>
            <person name="Birch E."/>
            <person name="Brakhage A.A."/>
            <person name="Chen Z."/>
            <person name="Gurr S.J."/>
            <person name="Heiman D."/>
            <person name="Heitman J."/>
            <person name="Kosti I."/>
            <person name="Rossi A."/>
            <person name="Saif S."/>
            <person name="Samalova M."/>
            <person name="Saunders C.W."/>
            <person name="Shea T."/>
            <person name="Summerbell R.C."/>
            <person name="Xu J."/>
            <person name="Young S."/>
            <person name="Zeng Q."/>
            <person name="Birren B.W."/>
            <person name="Cuomo C.A."/>
            <person name="White T.C."/>
        </authorList>
    </citation>
    <scope>NUCLEOTIDE SEQUENCE [LARGE SCALE GENOMIC DNA]</scope>
    <source>
        <strain evidence="3">ATCC MYA-4604 / CBS 118893</strain>
    </source>
</reference>
<dbReference type="VEuPathDB" id="FungiDB:MGYG_08214"/>
<dbReference type="AlphaFoldDB" id="E4V5C6"/>
<feature type="region of interest" description="Disordered" evidence="1">
    <location>
        <begin position="100"/>
        <end position="120"/>
    </location>
</feature>
<sequence length="470" mass="52119">MSFGFSVGDIILLGQISYRLYTSLTTGRKAASKDLKELSDVLFSLNCALDRLGKTATDISSRASKQPSVDGETANGKLGKVISTCAATLAELEEATRKYREAEANSQDGGSQTSTSSSSLQRFRQRFKSQLNRISWDLNGESISAYRQKLQLHTDSINIILTTFVWSATDRIENDGKKWTQKLQELQDQTTHSNTQLLDLLRDVHSMLRVPTSTAFAATVSMHQTAAQPPGGNLCIGESNATPQYGSRNTPKLVSRSLQVDNNRMPMNSYQRATGISAHADPPASQLEPSSPLKTPEPCLFPSIENINKKRRIIGSKEFVAFGHKFSALHKAPSMAQLQEGIHEIFDQTAVSAMGRTVVNPTTKKAKVIHWVDQLDTFLNSWTSDQTFGSRGRKSSSSSADLINLLVYMNYQIEQCGDELKGIFYRGAKDAGFDRILEKLQTYSKSVRCCKEIEEYKDTREEWEGISGSQ</sequence>
<feature type="region of interest" description="Disordered" evidence="1">
    <location>
        <begin position="277"/>
        <end position="297"/>
    </location>
</feature>
<feature type="compositionally biased region" description="Low complexity" evidence="1">
    <location>
        <begin position="106"/>
        <end position="120"/>
    </location>
</feature>
<name>E4V5C6_ARTGP</name>
<proteinExistence type="predicted"/>
<dbReference type="PANTHER" id="PTHR38886:SF1">
    <property type="entry name" value="NACHT-NTPASE AND P-LOOP NTPASES N-TERMINAL DOMAIN-CONTAINING PROTEIN"/>
    <property type="match status" value="1"/>
</dbReference>
<dbReference type="RefSeq" id="XP_003170035.1">
    <property type="nucleotide sequence ID" value="XM_003169987.1"/>
</dbReference>
<evidence type="ECO:0008006" key="4">
    <source>
        <dbReference type="Google" id="ProtNLM"/>
    </source>
</evidence>
<dbReference type="Proteomes" id="UP000002669">
    <property type="component" value="Unassembled WGS sequence"/>
</dbReference>
<dbReference type="GeneID" id="10025270"/>
<organism evidence="3">
    <name type="scientific">Arthroderma gypseum (strain ATCC MYA-4604 / CBS 118893)</name>
    <name type="common">Microsporum gypseum</name>
    <dbReference type="NCBI Taxonomy" id="535722"/>
    <lineage>
        <taxon>Eukaryota</taxon>
        <taxon>Fungi</taxon>
        <taxon>Dikarya</taxon>
        <taxon>Ascomycota</taxon>
        <taxon>Pezizomycotina</taxon>
        <taxon>Eurotiomycetes</taxon>
        <taxon>Eurotiomycetidae</taxon>
        <taxon>Onygenales</taxon>
        <taxon>Arthrodermataceae</taxon>
        <taxon>Nannizzia</taxon>
    </lineage>
</organism>
<evidence type="ECO:0000256" key="1">
    <source>
        <dbReference type="SAM" id="MobiDB-lite"/>
    </source>
</evidence>
<dbReference type="STRING" id="535722.E4V5C6"/>
<gene>
    <name evidence="2" type="ORF">MGYG_08214</name>
</gene>
<keyword evidence="3" id="KW-1185">Reference proteome</keyword>
<protein>
    <recommendedName>
        <fullName evidence="4">Fungal N-terminal domain-containing protein</fullName>
    </recommendedName>
</protein>
<evidence type="ECO:0000313" key="3">
    <source>
        <dbReference type="Proteomes" id="UP000002669"/>
    </source>
</evidence>
<accession>E4V5C6</accession>
<dbReference type="HOGENOM" id="CLU_566169_0_0_1"/>